<organism evidence="1 2">
    <name type="scientific">Alteromonas hispanica</name>
    <dbReference type="NCBI Taxonomy" id="315421"/>
    <lineage>
        <taxon>Bacteria</taxon>
        <taxon>Pseudomonadati</taxon>
        <taxon>Pseudomonadota</taxon>
        <taxon>Gammaproteobacteria</taxon>
        <taxon>Alteromonadales</taxon>
        <taxon>Alteromonadaceae</taxon>
        <taxon>Alteromonas/Salinimonas group</taxon>
        <taxon>Alteromonas</taxon>
    </lineage>
</organism>
<accession>A0A6L9MQP3</accession>
<keyword evidence="2" id="KW-1185">Reference proteome</keyword>
<protein>
    <submittedName>
        <fullName evidence="1">Uncharacterized protein</fullName>
    </submittedName>
</protein>
<comment type="caution">
    <text evidence="1">The sequence shown here is derived from an EMBL/GenBank/DDBJ whole genome shotgun (WGS) entry which is preliminary data.</text>
</comment>
<evidence type="ECO:0000313" key="2">
    <source>
        <dbReference type="Proteomes" id="UP000478837"/>
    </source>
</evidence>
<dbReference type="EMBL" id="JAAAWP010000001">
    <property type="protein sequence ID" value="NDW20387.1"/>
    <property type="molecule type" value="Genomic_DNA"/>
</dbReference>
<sequence length="484" mass="56113">MFSNTYIKTTEFPRNRDVQLFAWPVYSWEVYLSAHKGRELNLFERTILDLIRITGDRELSVSQIAEWLSLEKEMVLYILTATMQPNGWLDKNFKITKEGQKFLDSETEPEMTTATVFQCAITGQWFPRIAYDSSEIKPENDTRKLTFKLDRATDKRIRAYRATEQIHEVNRPGLDQLNNLLSKDKDARWIANNINSERYHVPIKAEKMVLSNKDVKQSYLLLWADVSSGFKFDFIDPFALSSKAPWLNEIFDQAISANNKLAQFSNSKFNNQEEEISYQETIDLMKETARVEVLTKYPNAERFGDLVEPLFELINGREKLNRENSADYSLNRSLINGCGSILEIVCKAVLISNPFKRLGILPANNLHNNEKRRELALLLKGVGKFSHSQIDSILKVQPGKIYQTARGKHSSLRSLLATIFISMRDYPHHPFQFMTEDRLLFKQVYELSHNRDEASHGNNTRFTNEQALQHINVVDKFLENILVD</sequence>
<dbReference type="Proteomes" id="UP000478837">
    <property type="component" value="Unassembled WGS sequence"/>
</dbReference>
<name>A0A6L9MQP3_9ALTE</name>
<dbReference type="RefSeq" id="WP_163109769.1">
    <property type="nucleotide sequence ID" value="NZ_JAAAWP010000001.1"/>
</dbReference>
<reference evidence="1 2" key="1">
    <citation type="submission" date="2020-01" db="EMBL/GenBank/DDBJ databases">
        <title>Genomes of bacteria type strains.</title>
        <authorList>
            <person name="Chen J."/>
            <person name="Zhu S."/>
            <person name="Yang J."/>
        </authorList>
    </citation>
    <scope>NUCLEOTIDE SEQUENCE [LARGE SCALE GENOMIC DNA]</scope>
    <source>
        <strain evidence="1 2">LMG 22958</strain>
    </source>
</reference>
<proteinExistence type="predicted"/>
<evidence type="ECO:0000313" key="1">
    <source>
        <dbReference type="EMBL" id="NDW20387.1"/>
    </source>
</evidence>
<dbReference type="AlphaFoldDB" id="A0A6L9MQP3"/>
<gene>
    <name evidence="1" type="ORF">GTW09_02445</name>
</gene>